<dbReference type="Pfam" id="PF00353">
    <property type="entry name" value="HemolysinCabind"/>
    <property type="match status" value="3"/>
</dbReference>
<reference evidence="2" key="1">
    <citation type="journal article" date="2019" name="Int. J. Syst. Evol. Microbiol.">
        <title>The Global Catalogue of Microorganisms (GCM) 10K type strain sequencing project: providing services to taxonomists for standard genome sequencing and annotation.</title>
        <authorList>
            <consortium name="The Broad Institute Genomics Platform"/>
            <consortium name="The Broad Institute Genome Sequencing Center for Infectious Disease"/>
            <person name="Wu L."/>
            <person name="Ma J."/>
        </authorList>
    </citation>
    <scope>NUCLEOTIDE SEQUENCE [LARGE SCALE GENOMIC DNA]</scope>
    <source>
        <strain evidence="2">CCUG 60023</strain>
    </source>
</reference>
<keyword evidence="2" id="KW-1185">Reference proteome</keyword>
<comment type="caution">
    <text evidence="1">The sequence shown here is derived from an EMBL/GenBank/DDBJ whole genome shotgun (WGS) entry which is preliminary data.</text>
</comment>
<dbReference type="RefSeq" id="WP_377211642.1">
    <property type="nucleotide sequence ID" value="NZ_JBHTJV010000003.1"/>
</dbReference>
<dbReference type="PRINTS" id="PR00313">
    <property type="entry name" value="CABNDNGRPT"/>
</dbReference>
<dbReference type="PROSITE" id="PS00330">
    <property type="entry name" value="HEMOLYSIN_CALCIUM"/>
    <property type="match status" value="1"/>
</dbReference>
<gene>
    <name evidence="1" type="ORF">ACFQ14_05195</name>
</gene>
<evidence type="ECO:0000313" key="1">
    <source>
        <dbReference type="EMBL" id="MFD0915796.1"/>
    </source>
</evidence>
<sequence length="1063" mass="105825">MAISTFGNTSFDTVLGDYLIGTGVGLGYGELEIDAGSIFNATASNISTNPRLLVGADGNEGLVAVDGLGSSINLLSNGANFGSSSYATFGFGSNSIGTFDLTAGAAASVSLNGTVPLAGQVSSANFGVTGGDGMLNMDASSLSIEGAAARLSFGFDNANGTGTISNSSSISINALGSGNDGAVMTVGDFNSIGAMTVDESSIAMTSSSYANAFVGNVGGDGMLSLTSSTFTADAESFAGLFVGVQESSGIVNLTSTAFELNGKLGAFMNIGQATPGSTMVPVSTAAVNLDNSSLTLYSRDGYAGFNMGRNGNDASGSFSAINGSSVTITSDAAAMPEGAYLGVGRLGEASGDLSIIDSTLTMSALTGDYATINIGRAGATGTATFNNATIDISGGQNTTTGIRVGRSDNSNGDLILTNGTNLTIDGGYAFLLIGTNVDETGTVTETSVDTNGSVSILGGSTVSITSDPTSPGSIAAVRIGADAAAASADLIISGAGSALSSTDVVIVGGDPNLGQNGTGAITVEEGGSLTTGLLGIGTGGTLNTSNAVLNVADLGSADNATWNLQAAGDTDLQGNLELESDMVINFEVSADGLSAGRLMQTGMSADIGADVSMILNAPSGFEFEAGDAYSLLALDVTTASVSTDLATDFSVAGQDADFSYVVQTSLGSGYNLGFEALNNGDGSGVATLDYSGATASLMLDFNTDTGVVSGDGGGFSEIYAVNVDELVGSVLGDDMLLIGANNGFLSGGGGSDTLFGANGDDTLDGGTQNDILDGGSGADTMIGGAGNDQFYIDDTGDAIVELIGGGNDRVYVSGLAAYTMDDNVERATFLDGGNHTIFGNAGNNRFDGNAGLDKFILDAGGNDTYSGGNGEDTFDARTSANGITIDLVNGNHGGDAAGDIFSSVEKFFGSASMSDTMTTGLARAKFSGFGGDDILTGGNTVDFLGGGADDDVLSGMGARDTLQGDTGNDTMTGGADRDQFLYVKAAFGQDTITDFEDGLDYFKIWGGNSPSNGVASSLADFTVTGNGTSSVRLTLNSDTSNFIDIEGAGGSNVTIDTSDFLFY</sequence>
<dbReference type="InterPro" id="IPR001343">
    <property type="entry name" value="Hemolysn_Ca-bd"/>
</dbReference>
<accession>A0ABW3FBH6</accession>
<dbReference type="InterPro" id="IPR018511">
    <property type="entry name" value="Hemolysin-typ_Ca-bd_CS"/>
</dbReference>
<dbReference type="Gene3D" id="2.150.10.10">
    <property type="entry name" value="Serralysin-like metalloprotease, C-terminal"/>
    <property type="match status" value="2"/>
</dbReference>
<dbReference type="InterPro" id="IPR011049">
    <property type="entry name" value="Serralysin-like_metalloprot_C"/>
</dbReference>
<dbReference type="Proteomes" id="UP001597101">
    <property type="component" value="Unassembled WGS sequence"/>
</dbReference>
<proteinExistence type="predicted"/>
<evidence type="ECO:0000313" key="2">
    <source>
        <dbReference type="Proteomes" id="UP001597101"/>
    </source>
</evidence>
<name>A0ABW3FBH6_9HYPH</name>
<organism evidence="1 2">
    <name type="scientific">Pseudahrensia aquimaris</name>
    <dbReference type="NCBI Taxonomy" id="744461"/>
    <lineage>
        <taxon>Bacteria</taxon>
        <taxon>Pseudomonadati</taxon>
        <taxon>Pseudomonadota</taxon>
        <taxon>Alphaproteobacteria</taxon>
        <taxon>Hyphomicrobiales</taxon>
        <taxon>Ahrensiaceae</taxon>
        <taxon>Pseudahrensia</taxon>
    </lineage>
</organism>
<dbReference type="SUPFAM" id="SSF51120">
    <property type="entry name" value="beta-Roll"/>
    <property type="match status" value="2"/>
</dbReference>
<protein>
    <submittedName>
        <fullName evidence="1">Beta strand repeat-containing protein</fullName>
    </submittedName>
</protein>
<dbReference type="EMBL" id="JBHTJV010000003">
    <property type="protein sequence ID" value="MFD0915796.1"/>
    <property type="molecule type" value="Genomic_DNA"/>
</dbReference>